<evidence type="ECO:0000313" key="10">
    <source>
        <dbReference type="Proteomes" id="UP000006671"/>
    </source>
</evidence>
<dbReference type="OMA" id="RPQFKPY"/>
<dbReference type="OrthoDB" id="272271at2759"/>
<protein>
    <submittedName>
        <fullName evidence="9">Predicted protein</fullName>
    </submittedName>
</protein>
<dbReference type="eggNOG" id="KOG1097">
    <property type="taxonomic scope" value="Eukaryota"/>
</dbReference>
<keyword evidence="3" id="KW-0479">Metal-binding</keyword>
<accession>D2UZS3</accession>
<dbReference type="GO" id="GO:0046872">
    <property type="term" value="F:metal ion binding"/>
    <property type="evidence" value="ECO:0007669"/>
    <property type="project" value="UniProtKB-KW"/>
</dbReference>
<dbReference type="GeneID" id="8858897"/>
<dbReference type="Pfam" id="PF00962">
    <property type="entry name" value="A_deaminase"/>
    <property type="match status" value="1"/>
</dbReference>
<evidence type="ECO:0000256" key="4">
    <source>
        <dbReference type="ARBA" id="ARBA00022801"/>
    </source>
</evidence>
<dbReference type="AlphaFoldDB" id="D2UZS3"/>
<evidence type="ECO:0000256" key="1">
    <source>
        <dbReference type="ARBA" id="ARBA00001947"/>
    </source>
</evidence>
<dbReference type="Gene3D" id="3.20.20.140">
    <property type="entry name" value="Metal-dependent hydrolases"/>
    <property type="match status" value="1"/>
</dbReference>
<dbReference type="RefSeq" id="XP_002682956.1">
    <property type="nucleotide sequence ID" value="XM_002682910.1"/>
</dbReference>
<dbReference type="PANTHER" id="PTHR11409:SF42">
    <property type="entry name" value="ADENOSINE DEAMINASE-LIKE PROTEIN"/>
    <property type="match status" value="1"/>
</dbReference>
<organism evidence="10">
    <name type="scientific">Naegleria gruberi</name>
    <name type="common">Amoeba</name>
    <dbReference type="NCBI Taxonomy" id="5762"/>
    <lineage>
        <taxon>Eukaryota</taxon>
        <taxon>Discoba</taxon>
        <taxon>Heterolobosea</taxon>
        <taxon>Tetramitia</taxon>
        <taxon>Eutetramitia</taxon>
        <taxon>Vahlkampfiidae</taxon>
        <taxon>Naegleria</taxon>
    </lineage>
</organism>
<dbReference type="InterPro" id="IPR032466">
    <property type="entry name" value="Metal_Hydrolase"/>
</dbReference>
<dbReference type="InterPro" id="IPR006330">
    <property type="entry name" value="Ado/ade_deaminase"/>
</dbReference>
<dbReference type="GO" id="GO:0009117">
    <property type="term" value="P:nucleotide metabolic process"/>
    <property type="evidence" value="ECO:0007669"/>
    <property type="project" value="UniProtKB-KW"/>
</dbReference>
<comment type="cofactor">
    <cofactor evidence="1">
        <name>Zn(2+)</name>
        <dbReference type="ChEBI" id="CHEBI:29105"/>
    </cofactor>
</comment>
<dbReference type="GO" id="GO:0006154">
    <property type="term" value="P:adenosine catabolic process"/>
    <property type="evidence" value="ECO:0007669"/>
    <property type="project" value="TreeGrafter"/>
</dbReference>
<dbReference type="Proteomes" id="UP000006671">
    <property type="component" value="Unassembled WGS sequence"/>
</dbReference>
<dbReference type="InterPro" id="IPR001365">
    <property type="entry name" value="A_deaminase_dom"/>
</dbReference>
<keyword evidence="10" id="KW-1185">Reference proteome</keyword>
<keyword evidence="4" id="KW-0378">Hydrolase</keyword>
<keyword evidence="5" id="KW-0862">Zinc</keyword>
<dbReference type="GO" id="GO:0046103">
    <property type="term" value="P:inosine biosynthetic process"/>
    <property type="evidence" value="ECO:0007669"/>
    <property type="project" value="TreeGrafter"/>
</dbReference>
<dbReference type="STRING" id="5762.D2UZS3"/>
<reference evidence="9 10" key="1">
    <citation type="journal article" date="2010" name="Cell">
        <title>The genome of Naegleria gruberi illuminates early eukaryotic versatility.</title>
        <authorList>
            <person name="Fritz-Laylin L.K."/>
            <person name="Prochnik S.E."/>
            <person name="Ginger M.L."/>
            <person name="Dacks J.B."/>
            <person name="Carpenter M.L."/>
            <person name="Field M.C."/>
            <person name="Kuo A."/>
            <person name="Paredez A."/>
            <person name="Chapman J."/>
            <person name="Pham J."/>
            <person name="Shu S."/>
            <person name="Neupane R."/>
            <person name="Cipriano M."/>
            <person name="Mancuso J."/>
            <person name="Tu H."/>
            <person name="Salamov A."/>
            <person name="Lindquist E."/>
            <person name="Shapiro H."/>
            <person name="Lucas S."/>
            <person name="Grigoriev I.V."/>
            <person name="Cande W.Z."/>
            <person name="Fulton C."/>
            <person name="Rokhsar D.S."/>
            <person name="Dawson S.C."/>
        </authorList>
    </citation>
    <scope>NUCLEOTIDE SEQUENCE [LARGE SCALE GENOMIC DNA]</scope>
    <source>
        <strain evidence="9 10">NEG-M</strain>
    </source>
</reference>
<evidence type="ECO:0000256" key="3">
    <source>
        <dbReference type="ARBA" id="ARBA00022723"/>
    </source>
</evidence>
<evidence type="ECO:0000259" key="8">
    <source>
        <dbReference type="Pfam" id="PF00962"/>
    </source>
</evidence>
<dbReference type="PANTHER" id="PTHR11409">
    <property type="entry name" value="ADENOSINE DEAMINASE"/>
    <property type="match status" value="1"/>
</dbReference>
<gene>
    <name evidence="9" type="ORF">NAEGRDRAFT_62042</name>
</gene>
<feature type="domain" description="Adenosine deaminase" evidence="8">
    <location>
        <begin position="15"/>
        <end position="331"/>
    </location>
</feature>
<dbReference type="GO" id="GO:0004000">
    <property type="term" value="F:adenosine deaminase activity"/>
    <property type="evidence" value="ECO:0007669"/>
    <property type="project" value="TreeGrafter"/>
</dbReference>
<keyword evidence="6" id="KW-0546">Nucleotide metabolism</keyword>
<dbReference type="KEGG" id="ngr:NAEGRDRAFT_62042"/>
<comment type="similarity">
    <text evidence="2">Belongs to the metallo-dependent hydrolases superfamily. Adenosine and AMP deaminases family.</text>
</comment>
<comment type="catalytic activity">
    <reaction evidence="7">
        <text>N(6)-methyl-AMP + H2O + H(+) = IMP + methylamine</text>
        <dbReference type="Rhea" id="RHEA:16001"/>
        <dbReference type="ChEBI" id="CHEBI:15377"/>
        <dbReference type="ChEBI" id="CHEBI:15378"/>
        <dbReference type="ChEBI" id="CHEBI:58053"/>
        <dbReference type="ChEBI" id="CHEBI:59338"/>
        <dbReference type="ChEBI" id="CHEBI:144842"/>
    </reaction>
    <physiologicalReaction direction="left-to-right" evidence="7">
        <dbReference type="Rhea" id="RHEA:16002"/>
    </physiologicalReaction>
</comment>
<evidence type="ECO:0000256" key="5">
    <source>
        <dbReference type="ARBA" id="ARBA00022833"/>
    </source>
</evidence>
<dbReference type="VEuPathDB" id="AmoebaDB:NAEGRDRAFT_62042"/>
<evidence type="ECO:0000256" key="6">
    <source>
        <dbReference type="ARBA" id="ARBA00023080"/>
    </source>
</evidence>
<evidence type="ECO:0000256" key="7">
    <source>
        <dbReference type="ARBA" id="ARBA00048787"/>
    </source>
</evidence>
<evidence type="ECO:0000313" key="9">
    <source>
        <dbReference type="EMBL" id="EFC50212.1"/>
    </source>
</evidence>
<dbReference type="InParanoid" id="D2UZS3"/>
<dbReference type="EMBL" id="GG738846">
    <property type="protein sequence ID" value="EFC50212.1"/>
    <property type="molecule type" value="Genomic_DNA"/>
</dbReference>
<evidence type="ECO:0000256" key="2">
    <source>
        <dbReference type="ARBA" id="ARBA00006676"/>
    </source>
</evidence>
<dbReference type="SUPFAM" id="SSF51556">
    <property type="entry name" value="Metallo-dependent hydrolases"/>
    <property type="match status" value="1"/>
</dbReference>
<proteinExistence type="inferred from homology"/>
<name>D2UZS3_NAEGR</name>
<sequence>MLDEKRIRAIIQLLPKIDLHTHIGGCIRSDTIYELIKLHPEIYPNPEEIITQVKLTEGDNRNLKQCFDIFKIINSVTCGDLRILERITTEILEDYDNENTIYLELRTTPKSDANYTKKQYLQCVIDTIENFLNTREHNFVDVGLLVSVNREENIELARETVNVMQELVNERKEQINNGKIFKSSGIVGLDLSGNPYKGNFSAFLKLFEECNMHQTIHFAEIDNYEESKLMLQHCSKFVGKLKFRLGHGVCLNDELKQILKVDNYYDKEDDSLFEKIPVEINLTSNLMSKSVNNLHEHPLVMYYLSNHPISINTDDRGVFQTSLEKEYLQAIQIIDKIHNERHELKFEPSGEVNASLFELIRIVEESIGGIFASESVIENVRQVYKERVALVLYAD</sequence>